<feature type="non-terminal residue" evidence="2">
    <location>
        <position position="1"/>
    </location>
</feature>
<dbReference type="EMBL" id="JAMKFB020000003">
    <property type="protein sequence ID" value="KAL0198571.1"/>
    <property type="molecule type" value="Genomic_DNA"/>
</dbReference>
<keyword evidence="3" id="KW-1185">Reference proteome</keyword>
<evidence type="ECO:0000256" key="1">
    <source>
        <dbReference type="ARBA" id="ARBA00022737"/>
    </source>
</evidence>
<name>A0ABD0RKV9_CIRMR</name>
<comment type="caution">
    <text evidence="2">The sequence shown here is derived from an EMBL/GenBank/DDBJ whole genome shotgun (WGS) entry which is preliminary data.</text>
</comment>
<organism evidence="2 3">
    <name type="scientific">Cirrhinus mrigala</name>
    <name type="common">Mrigala</name>
    <dbReference type="NCBI Taxonomy" id="683832"/>
    <lineage>
        <taxon>Eukaryota</taxon>
        <taxon>Metazoa</taxon>
        <taxon>Chordata</taxon>
        <taxon>Craniata</taxon>
        <taxon>Vertebrata</taxon>
        <taxon>Euteleostomi</taxon>
        <taxon>Actinopterygii</taxon>
        <taxon>Neopterygii</taxon>
        <taxon>Teleostei</taxon>
        <taxon>Ostariophysi</taxon>
        <taxon>Cypriniformes</taxon>
        <taxon>Cyprinidae</taxon>
        <taxon>Labeoninae</taxon>
        <taxon>Labeonini</taxon>
        <taxon>Cirrhinus</taxon>
    </lineage>
</organism>
<proteinExistence type="predicted"/>
<dbReference type="Proteomes" id="UP001529510">
    <property type="component" value="Unassembled WGS sequence"/>
</dbReference>
<evidence type="ECO:0000313" key="2">
    <source>
        <dbReference type="EMBL" id="KAL0198571.1"/>
    </source>
</evidence>
<sequence length="51" mass="5416">VNGVLVEGKPHAEVVAIIKVGGDKTSLLVVDPDTDAFFKKCRVTPTAEHLT</sequence>
<evidence type="ECO:0000313" key="3">
    <source>
        <dbReference type="Proteomes" id="UP001529510"/>
    </source>
</evidence>
<dbReference type="InterPro" id="IPR036034">
    <property type="entry name" value="PDZ_sf"/>
</dbReference>
<reference evidence="2 3" key="1">
    <citation type="submission" date="2024-05" db="EMBL/GenBank/DDBJ databases">
        <title>Genome sequencing and assembly of Indian major carp, Cirrhinus mrigala (Hamilton, 1822).</title>
        <authorList>
            <person name="Mohindra V."/>
            <person name="Chowdhury L.M."/>
            <person name="Lal K."/>
            <person name="Jena J.K."/>
        </authorList>
    </citation>
    <scope>NUCLEOTIDE SEQUENCE [LARGE SCALE GENOMIC DNA]</scope>
    <source>
        <strain evidence="2">CM1030</strain>
        <tissue evidence="2">Blood</tissue>
    </source>
</reference>
<protein>
    <submittedName>
        <fullName evidence="2">Uncharacterized protein</fullName>
    </submittedName>
</protein>
<accession>A0ABD0RKV9</accession>
<keyword evidence="1" id="KW-0677">Repeat</keyword>
<dbReference type="AlphaFoldDB" id="A0ABD0RKV9"/>
<dbReference type="SUPFAM" id="SSF50156">
    <property type="entry name" value="PDZ domain-like"/>
    <property type="match status" value="1"/>
</dbReference>
<dbReference type="Gene3D" id="2.30.42.10">
    <property type="match status" value="1"/>
</dbReference>
<dbReference type="InterPro" id="IPR051067">
    <property type="entry name" value="NHER"/>
</dbReference>
<dbReference type="PANTHER" id="PTHR14191">
    <property type="entry name" value="PDZ DOMAIN CONTAINING PROTEIN"/>
    <property type="match status" value="1"/>
</dbReference>
<gene>
    <name evidence="2" type="ORF">M9458_007111</name>
</gene>
<dbReference type="PANTHER" id="PTHR14191:SF7">
    <property type="entry name" value="NA(+)_H(+) EXCHANGE REGULATORY COFACTOR NHE-RF1"/>
    <property type="match status" value="1"/>
</dbReference>
<feature type="non-terminal residue" evidence="2">
    <location>
        <position position="51"/>
    </location>
</feature>